<comment type="caution">
    <text evidence="2">The sequence shown here is derived from an EMBL/GenBank/DDBJ whole genome shotgun (WGS) entry which is preliminary data.</text>
</comment>
<keyword evidence="1" id="KW-1133">Transmembrane helix</keyword>
<dbReference type="RefSeq" id="WP_114304378.1">
    <property type="nucleotide sequence ID" value="NZ_QPIE01000007.1"/>
</dbReference>
<dbReference type="Proteomes" id="UP000252172">
    <property type="component" value="Unassembled WGS sequence"/>
</dbReference>
<accession>A0A368MVM7</accession>
<feature type="transmembrane region" description="Helical" evidence="1">
    <location>
        <begin position="7"/>
        <end position="25"/>
    </location>
</feature>
<dbReference type="EMBL" id="QPIE01000007">
    <property type="protein sequence ID" value="RCU42277.1"/>
    <property type="molecule type" value="Genomic_DNA"/>
</dbReference>
<organism evidence="2 3">
    <name type="scientific">Chryseobacterium lacus</name>
    <dbReference type="NCBI Taxonomy" id="2058346"/>
    <lineage>
        <taxon>Bacteria</taxon>
        <taxon>Pseudomonadati</taxon>
        <taxon>Bacteroidota</taxon>
        <taxon>Flavobacteriia</taxon>
        <taxon>Flavobacteriales</taxon>
        <taxon>Weeksellaceae</taxon>
        <taxon>Chryseobacterium group</taxon>
        <taxon>Chryseobacterium</taxon>
    </lineage>
</organism>
<evidence type="ECO:0000313" key="2">
    <source>
        <dbReference type="EMBL" id="RCU42277.1"/>
    </source>
</evidence>
<keyword evidence="3" id="KW-1185">Reference proteome</keyword>
<reference evidence="2 3" key="1">
    <citation type="submission" date="2018-07" db="EMBL/GenBank/DDBJ databases">
        <title>Chryseobacterium lacus sp. nov., isolated from lake water.</title>
        <authorList>
            <person name="Li C.-M."/>
        </authorList>
    </citation>
    <scope>NUCLEOTIDE SEQUENCE [LARGE SCALE GENOMIC DNA]</scope>
    <source>
        <strain evidence="2 3">YLOS41</strain>
    </source>
</reference>
<evidence type="ECO:0000256" key="1">
    <source>
        <dbReference type="SAM" id="Phobius"/>
    </source>
</evidence>
<evidence type="ECO:0000313" key="3">
    <source>
        <dbReference type="Proteomes" id="UP000252172"/>
    </source>
</evidence>
<dbReference type="OrthoDB" id="1448612at2"/>
<sequence length="64" mass="7602">MQTIYKVFLVIFIVFLGFNIFAINYNENWMSEENSIYIFSIVASVFGLLCTYILHIWSKLKVKQ</sequence>
<feature type="transmembrane region" description="Helical" evidence="1">
    <location>
        <begin position="37"/>
        <end position="57"/>
    </location>
</feature>
<gene>
    <name evidence="2" type="ORF">DQ356_10130</name>
</gene>
<dbReference type="AlphaFoldDB" id="A0A368MVM7"/>
<keyword evidence="1" id="KW-0472">Membrane</keyword>
<keyword evidence="1" id="KW-0812">Transmembrane</keyword>
<name>A0A368MVM7_9FLAO</name>
<proteinExistence type="predicted"/>
<protein>
    <submittedName>
        <fullName evidence="2">Uncharacterized protein</fullName>
    </submittedName>
</protein>